<dbReference type="GO" id="GO:0003700">
    <property type="term" value="F:DNA-binding transcription factor activity"/>
    <property type="evidence" value="ECO:0007669"/>
    <property type="project" value="InterPro"/>
</dbReference>
<evidence type="ECO:0000313" key="7">
    <source>
        <dbReference type="Proteomes" id="UP000240481"/>
    </source>
</evidence>
<dbReference type="AlphaFoldDB" id="A0A0J8VBT4"/>
<accession>A0A0J8VBT4</accession>
<keyword evidence="2" id="KW-0805">Transcription regulation</keyword>
<proteinExistence type="inferred from homology"/>
<sequence length="302" mass="34314">MNWNLNDLPIFIAIAETGSISKAAIKLGIQKSSVSRSLARLEGVLDIRLLERNSRFLKLTSDGEQLYNQLTPLLDNIDRVGNEVASQSLVGEINIATTFALSREVFAPKLHLFTQRYPDIQLRMRIVSHRPNLLEEKLDLAIQLGDLKPSGFYAKPLAQLKLLWFCTPEYLAKNPALQNPNSEMLQEHVAFYHVQENFPATLYMTEEDNIQRPIAFHKANQLEDVLLIRDMIANGYGVTLLPEIYCRPLCEQGKLVQIAQNIKVTPDVKIYAVYASKTSQSPRLKAILHFMEELTQQYFSGN</sequence>
<protein>
    <submittedName>
        <fullName evidence="6">LysR family transcriptional regulator</fullName>
    </submittedName>
</protein>
<dbReference type="PROSITE" id="PS50931">
    <property type="entry name" value="HTH_LYSR"/>
    <property type="match status" value="1"/>
</dbReference>
<dbReference type="EMBL" id="PYLZ01000008">
    <property type="protein sequence ID" value="PSW23435.1"/>
    <property type="molecule type" value="Genomic_DNA"/>
</dbReference>
<organism evidence="6 7">
    <name type="scientific">Photobacterium swingsii</name>
    <dbReference type="NCBI Taxonomy" id="680026"/>
    <lineage>
        <taxon>Bacteria</taxon>
        <taxon>Pseudomonadati</taxon>
        <taxon>Pseudomonadota</taxon>
        <taxon>Gammaproteobacteria</taxon>
        <taxon>Vibrionales</taxon>
        <taxon>Vibrionaceae</taxon>
        <taxon>Photobacterium</taxon>
    </lineage>
</organism>
<dbReference type="GO" id="GO:0006351">
    <property type="term" value="P:DNA-templated transcription"/>
    <property type="evidence" value="ECO:0007669"/>
    <property type="project" value="TreeGrafter"/>
</dbReference>
<evidence type="ECO:0000256" key="1">
    <source>
        <dbReference type="ARBA" id="ARBA00009437"/>
    </source>
</evidence>
<dbReference type="STRING" id="680026.AB733_08065"/>
<dbReference type="InterPro" id="IPR000847">
    <property type="entry name" value="LysR_HTH_N"/>
</dbReference>
<dbReference type="SUPFAM" id="SSF46785">
    <property type="entry name" value="Winged helix' DNA-binding domain"/>
    <property type="match status" value="1"/>
</dbReference>
<evidence type="ECO:0000313" key="6">
    <source>
        <dbReference type="EMBL" id="PSW23435.1"/>
    </source>
</evidence>
<dbReference type="PANTHER" id="PTHR30537:SF5">
    <property type="entry name" value="HTH-TYPE TRANSCRIPTIONAL ACTIVATOR TTDR-RELATED"/>
    <property type="match status" value="1"/>
</dbReference>
<name>A0A0J8VBT4_9GAMM</name>
<dbReference type="Pfam" id="PF00126">
    <property type="entry name" value="HTH_1"/>
    <property type="match status" value="1"/>
</dbReference>
<reference evidence="6 7" key="1">
    <citation type="submission" date="2018-01" db="EMBL/GenBank/DDBJ databases">
        <title>Whole genome sequencing of Histamine producing bacteria.</title>
        <authorList>
            <person name="Butler K."/>
        </authorList>
    </citation>
    <scope>NUCLEOTIDE SEQUENCE [LARGE SCALE GENOMIC DNA]</scope>
    <source>
        <strain evidence="6 7">DSM 24669</strain>
    </source>
</reference>
<gene>
    <name evidence="6" type="ORF">C9I94_15015</name>
</gene>
<evidence type="ECO:0000256" key="2">
    <source>
        <dbReference type="ARBA" id="ARBA00023015"/>
    </source>
</evidence>
<dbReference type="Gene3D" id="3.40.190.290">
    <property type="match status" value="1"/>
</dbReference>
<feature type="domain" description="HTH lysR-type" evidence="5">
    <location>
        <begin position="3"/>
        <end position="60"/>
    </location>
</feature>
<comment type="similarity">
    <text evidence="1">Belongs to the LysR transcriptional regulatory family.</text>
</comment>
<evidence type="ECO:0000256" key="4">
    <source>
        <dbReference type="ARBA" id="ARBA00023163"/>
    </source>
</evidence>
<keyword evidence="3" id="KW-0238">DNA-binding</keyword>
<comment type="caution">
    <text evidence="6">The sequence shown here is derived from an EMBL/GenBank/DDBJ whole genome shotgun (WGS) entry which is preliminary data.</text>
</comment>
<evidence type="ECO:0000259" key="5">
    <source>
        <dbReference type="PROSITE" id="PS50931"/>
    </source>
</evidence>
<dbReference type="Gene3D" id="1.10.10.10">
    <property type="entry name" value="Winged helix-like DNA-binding domain superfamily/Winged helix DNA-binding domain"/>
    <property type="match status" value="1"/>
</dbReference>
<dbReference type="FunFam" id="1.10.10.10:FF:000001">
    <property type="entry name" value="LysR family transcriptional regulator"/>
    <property type="match status" value="1"/>
</dbReference>
<keyword evidence="4" id="KW-0804">Transcription</keyword>
<dbReference type="SUPFAM" id="SSF53850">
    <property type="entry name" value="Periplasmic binding protein-like II"/>
    <property type="match status" value="1"/>
</dbReference>
<dbReference type="Pfam" id="PF03466">
    <property type="entry name" value="LysR_substrate"/>
    <property type="match status" value="1"/>
</dbReference>
<dbReference type="OrthoDB" id="646694at2"/>
<keyword evidence="7" id="KW-1185">Reference proteome</keyword>
<dbReference type="InterPro" id="IPR036390">
    <property type="entry name" value="WH_DNA-bd_sf"/>
</dbReference>
<dbReference type="InterPro" id="IPR058163">
    <property type="entry name" value="LysR-type_TF_proteobact-type"/>
</dbReference>
<dbReference type="PANTHER" id="PTHR30537">
    <property type="entry name" value="HTH-TYPE TRANSCRIPTIONAL REGULATOR"/>
    <property type="match status" value="1"/>
</dbReference>
<dbReference type="RefSeq" id="WP_048898298.1">
    <property type="nucleotide sequence ID" value="NZ_AP024852.1"/>
</dbReference>
<dbReference type="Proteomes" id="UP000240481">
    <property type="component" value="Unassembled WGS sequence"/>
</dbReference>
<dbReference type="InterPro" id="IPR005119">
    <property type="entry name" value="LysR_subst-bd"/>
</dbReference>
<evidence type="ECO:0000256" key="3">
    <source>
        <dbReference type="ARBA" id="ARBA00023125"/>
    </source>
</evidence>
<dbReference type="GO" id="GO:0043565">
    <property type="term" value="F:sequence-specific DNA binding"/>
    <property type="evidence" value="ECO:0007669"/>
    <property type="project" value="TreeGrafter"/>
</dbReference>
<dbReference type="InterPro" id="IPR036388">
    <property type="entry name" value="WH-like_DNA-bd_sf"/>
</dbReference>